<evidence type="ECO:0008006" key="4">
    <source>
        <dbReference type="Google" id="ProtNLM"/>
    </source>
</evidence>
<comment type="caution">
    <text evidence="2">The sequence shown here is derived from an EMBL/GenBank/DDBJ whole genome shotgun (WGS) entry which is preliminary data.</text>
</comment>
<keyword evidence="1" id="KW-0732">Signal</keyword>
<sequence length="129" mass="13228">MGSGAIRRRLGVGLALLTASGLLAVAAPGEAQAAGTSCPGRKVRTVPFSTGSVQVYRSGGAVCAFTVAKNPGPKRTMAVSVQARGHNPVPYQGKHRRKTLTVSVYAGHRCVKVTGRVGGGSVRSGWILC</sequence>
<keyword evidence="3" id="KW-1185">Reference proteome</keyword>
<proteinExistence type="predicted"/>
<feature type="signal peptide" evidence="1">
    <location>
        <begin position="1"/>
        <end position="33"/>
    </location>
</feature>
<dbReference type="EMBL" id="JACMSF010000092">
    <property type="protein sequence ID" value="MBC2907808.1"/>
    <property type="molecule type" value="Genomic_DNA"/>
</dbReference>
<organism evidence="2 3">
    <name type="scientific">Streptomyces cupreus</name>
    <dbReference type="NCBI Taxonomy" id="2759956"/>
    <lineage>
        <taxon>Bacteria</taxon>
        <taxon>Bacillati</taxon>
        <taxon>Actinomycetota</taxon>
        <taxon>Actinomycetes</taxon>
        <taxon>Kitasatosporales</taxon>
        <taxon>Streptomycetaceae</taxon>
        <taxon>Streptomyces</taxon>
    </lineage>
</organism>
<dbReference type="RefSeq" id="WP_186287746.1">
    <property type="nucleotide sequence ID" value="NZ_JACMSF010000092.1"/>
</dbReference>
<evidence type="ECO:0000313" key="2">
    <source>
        <dbReference type="EMBL" id="MBC2907808.1"/>
    </source>
</evidence>
<gene>
    <name evidence="2" type="ORF">H4N64_41135</name>
</gene>
<protein>
    <recommendedName>
        <fullName evidence="4">Secreted protein</fullName>
    </recommendedName>
</protein>
<evidence type="ECO:0000313" key="3">
    <source>
        <dbReference type="Proteomes" id="UP000584670"/>
    </source>
</evidence>
<name>A0A7X1MEB7_9ACTN</name>
<feature type="chain" id="PRO_5031101540" description="Secreted protein" evidence="1">
    <location>
        <begin position="34"/>
        <end position="129"/>
    </location>
</feature>
<accession>A0A7X1MEB7</accession>
<dbReference type="Proteomes" id="UP000584670">
    <property type="component" value="Unassembled WGS sequence"/>
</dbReference>
<reference evidence="2 3" key="1">
    <citation type="submission" date="2020-08" db="EMBL/GenBank/DDBJ databases">
        <title>Streptomyces sp. PSKA01 genome sequencing and assembly.</title>
        <authorList>
            <person name="Mandal S."/>
            <person name="Maiti P.K."/>
            <person name="Das P."/>
        </authorList>
    </citation>
    <scope>NUCLEOTIDE SEQUENCE [LARGE SCALE GENOMIC DNA]</scope>
    <source>
        <strain evidence="2 3">PSKA01</strain>
    </source>
</reference>
<evidence type="ECO:0000256" key="1">
    <source>
        <dbReference type="SAM" id="SignalP"/>
    </source>
</evidence>
<dbReference type="AlphaFoldDB" id="A0A7X1MEB7"/>